<evidence type="ECO:0000256" key="3">
    <source>
        <dbReference type="SAM" id="MobiDB-lite"/>
    </source>
</evidence>
<name>A0AA88Q6V1_9TELE</name>
<evidence type="ECO:0000256" key="2">
    <source>
        <dbReference type="SAM" id="Coils"/>
    </source>
</evidence>
<dbReference type="EMBL" id="JAUYZG010000008">
    <property type="protein sequence ID" value="KAK2901375.1"/>
    <property type="molecule type" value="Genomic_DNA"/>
</dbReference>
<dbReference type="SUPFAM" id="SSF58026">
    <property type="entry name" value="Delta-sleep-inducing peptide immunoreactive peptide"/>
    <property type="match status" value="1"/>
</dbReference>
<dbReference type="InterPro" id="IPR047862">
    <property type="entry name" value="TSC22/BUN_CS"/>
</dbReference>
<feature type="region of interest" description="Disordered" evidence="3">
    <location>
        <begin position="21"/>
        <end position="120"/>
    </location>
</feature>
<feature type="compositionally biased region" description="Low complexity" evidence="3">
    <location>
        <begin position="590"/>
        <end position="601"/>
    </location>
</feature>
<dbReference type="Pfam" id="PF01166">
    <property type="entry name" value="TSC22"/>
    <property type="match status" value="1"/>
</dbReference>
<evidence type="ECO:0000256" key="1">
    <source>
        <dbReference type="ARBA" id="ARBA00007908"/>
    </source>
</evidence>
<dbReference type="InterPro" id="IPR053049">
    <property type="entry name" value="TSC22_domain_protein_2"/>
</dbReference>
<dbReference type="AlphaFoldDB" id="A0AA88Q6V1"/>
<sequence>MSKMPAKKKSCFQITSVTQAQVAANSATDDTESLDDPDESRTEDVSSEIFDMSRTDYGPEVCDRSSSEETLNNVGESEGQLPAAAPLNGGFAPRNLGHQGVQASAGTTHPAQVTSSSSATTITSCSSRFRVIKLDHGTGEPFRRGRWTCMEYYEKDPEGSVMSRTVDSIRHTNVTEPGADRDSGLGATVGSVMAQVAPDASSDGLSFHNVEPHNFNPALQQVASGSGSPESFSNKPVPPSAQQQVAVPHSLHPPAHDGGHPGGHLQKSPSIPPPQVQPLLYQPQPITHQLQSQPALISTSQPDYGQRGMPITVTQTLPGLSLAVTQGSSPLPTTATVLASVEMSGGAPLGSQPVSSVPNLVQHPAMGLINSITPMASIQQQPVPQYQASGVMHGLSTTPQSTQSLPVAPVTVGGMPVSSVLTAVPGSATVPNTSALTQASQVPRNGTAAGMGTPGMVIGVFSQTDESRRMSDASAQIHSKDMVKPLITEGLQLANPAVNSLFGIPIAIDGEEDSASGASVVAIDNKIEQAMDLVKSHLMYAVREEVEVLKEQIKELYERNSVLERENAVLKSLANTDQLSQLTVQSNSNPSSAPVPGQAQPQPQPQPYLQLDANKTMDSLPRQPQPNVTSA</sequence>
<dbReference type="InterPro" id="IPR000580">
    <property type="entry name" value="TSC22/Bun"/>
</dbReference>
<dbReference type="Gene3D" id="1.20.5.490">
    <property type="entry name" value="Single helix bin"/>
    <property type="match status" value="1"/>
</dbReference>
<gene>
    <name evidence="4" type="ORF">Q8A67_009490</name>
</gene>
<feature type="compositionally biased region" description="Acidic residues" evidence="3">
    <location>
        <begin position="29"/>
        <end position="38"/>
    </location>
</feature>
<proteinExistence type="inferred from homology"/>
<dbReference type="Proteomes" id="UP001187343">
    <property type="component" value="Unassembled WGS sequence"/>
</dbReference>
<organism evidence="4 5">
    <name type="scientific">Cirrhinus molitorella</name>
    <name type="common">mud carp</name>
    <dbReference type="NCBI Taxonomy" id="172907"/>
    <lineage>
        <taxon>Eukaryota</taxon>
        <taxon>Metazoa</taxon>
        <taxon>Chordata</taxon>
        <taxon>Craniata</taxon>
        <taxon>Vertebrata</taxon>
        <taxon>Euteleostomi</taxon>
        <taxon>Actinopterygii</taxon>
        <taxon>Neopterygii</taxon>
        <taxon>Teleostei</taxon>
        <taxon>Ostariophysi</taxon>
        <taxon>Cypriniformes</taxon>
        <taxon>Cyprinidae</taxon>
        <taxon>Labeoninae</taxon>
        <taxon>Labeonini</taxon>
        <taxon>Cirrhinus</taxon>
    </lineage>
</organism>
<evidence type="ECO:0000313" key="4">
    <source>
        <dbReference type="EMBL" id="KAK2901375.1"/>
    </source>
</evidence>
<accession>A0AA88Q6V1</accession>
<keyword evidence="2" id="KW-0175">Coiled coil</keyword>
<comment type="similarity">
    <text evidence="1">Belongs to the TSC-22/Dip/Bun family.</text>
</comment>
<feature type="coiled-coil region" evidence="2">
    <location>
        <begin position="539"/>
        <end position="573"/>
    </location>
</feature>
<feature type="compositionally biased region" description="Polar residues" evidence="3">
    <location>
        <begin position="219"/>
        <end position="245"/>
    </location>
</feature>
<reference evidence="4" key="1">
    <citation type="submission" date="2023-08" db="EMBL/GenBank/DDBJ databases">
        <title>Chromosome-level Genome Assembly of mud carp (Cirrhinus molitorella).</title>
        <authorList>
            <person name="Liu H."/>
        </authorList>
    </citation>
    <scope>NUCLEOTIDE SEQUENCE</scope>
    <source>
        <strain evidence="4">Prfri</strain>
        <tissue evidence="4">Muscle</tissue>
    </source>
</reference>
<dbReference type="FunFam" id="1.20.5.490:FF:000002">
    <property type="entry name" value="TSC22 domain family, member 1"/>
    <property type="match status" value="1"/>
</dbReference>
<dbReference type="PROSITE" id="PS01289">
    <property type="entry name" value="TSC22"/>
    <property type="match status" value="1"/>
</dbReference>
<keyword evidence="5" id="KW-1185">Reference proteome</keyword>
<evidence type="ECO:0008006" key="6">
    <source>
        <dbReference type="Google" id="ProtNLM"/>
    </source>
</evidence>
<evidence type="ECO:0000313" key="5">
    <source>
        <dbReference type="Proteomes" id="UP001187343"/>
    </source>
</evidence>
<feature type="compositionally biased region" description="Polar residues" evidence="3">
    <location>
        <begin position="101"/>
        <end position="113"/>
    </location>
</feature>
<dbReference type="GO" id="GO:0006357">
    <property type="term" value="P:regulation of transcription by RNA polymerase II"/>
    <property type="evidence" value="ECO:0007669"/>
    <property type="project" value="InterPro"/>
</dbReference>
<protein>
    <recommendedName>
        <fullName evidence="6">TSC22 domain family protein 2</fullName>
    </recommendedName>
</protein>
<comment type="caution">
    <text evidence="4">The sequence shown here is derived from an EMBL/GenBank/DDBJ whole genome shotgun (WGS) entry which is preliminary data.</text>
</comment>
<feature type="region of interest" description="Disordered" evidence="3">
    <location>
        <begin position="219"/>
        <end position="279"/>
    </location>
</feature>
<dbReference type="PANTHER" id="PTHR46894:SF1">
    <property type="entry name" value="TSC22 DOMAIN FAMILY PROTEIN 2"/>
    <property type="match status" value="1"/>
</dbReference>
<feature type="region of interest" description="Disordered" evidence="3">
    <location>
        <begin position="583"/>
        <end position="631"/>
    </location>
</feature>
<dbReference type="PANTHER" id="PTHR46894">
    <property type="entry name" value="TSC22 DOMAIN FAMILY PROTEIN 2"/>
    <property type="match status" value="1"/>
</dbReference>